<gene>
    <name evidence="3" type="ORF">C1SCF055_LOCUS35862</name>
</gene>
<proteinExistence type="predicted"/>
<evidence type="ECO:0000256" key="1">
    <source>
        <dbReference type="SAM" id="MobiDB-lite"/>
    </source>
</evidence>
<dbReference type="InterPro" id="IPR000477">
    <property type="entry name" value="RT_dom"/>
</dbReference>
<dbReference type="PANTHER" id="PTHR48462">
    <property type="entry name" value="PROTEIN, PUTATIVE-RELATED"/>
    <property type="match status" value="1"/>
</dbReference>
<evidence type="ECO:0000313" key="4">
    <source>
        <dbReference type="EMBL" id="CAL4797920.1"/>
    </source>
</evidence>
<dbReference type="PANTHER" id="PTHR48462:SF1">
    <property type="entry name" value="PROTEIN, PUTATIVE-RELATED"/>
    <property type="match status" value="1"/>
</dbReference>
<evidence type="ECO:0000313" key="3">
    <source>
        <dbReference type="EMBL" id="CAI4010608.1"/>
    </source>
</evidence>
<comment type="caution">
    <text evidence="3">The sequence shown here is derived from an EMBL/GenBank/DDBJ whole genome shotgun (WGS) entry which is preliminary data.</text>
</comment>
<dbReference type="Proteomes" id="UP001152797">
    <property type="component" value="Unassembled WGS sequence"/>
</dbReference>
<sequence>MRAHIDAHLSGSLAGEVPSTWLQQHGRTRCFVCGLSVSDRHGVHPTCRPEARAAAVGPHPPDAGGGAALPTLAAIQAGQTPTLRHVPALARHTWQQALTRALATVAHRNDERSWTEFLMLPQTVLCAPPRGGRKHRRAAAAYTLDRLQRWLDGERVSLWETRRQPPRNHPGPLSPEERRDLATSLGREGFDKKACTALQSEGLCPFNPETAKSLEALHPRSLPPAVTPLQDLPLAPEIVPELVARCLRAFPAETAPGPTGLRVQHLRDACVAGGTDALLTQLAAVVSLVSQAPTTIAPVLAGAGLVALPKPSGGVRPIAVGELLRRLVGKCLMASVREEARHYFWPSQVGVGVKGGAEKAVHTVRAWMQRNSSSSQKVLVKLDFANAFNCVSRQVALREVATKFPGLARFATWCYQMPSSLRFGSFTLESQTGVQQGDSLGPLLFAAAIHPLARTLRAQGLDLAIHYLDDGVLAGDLGAVAAALAHVQQQASSMGLVLNLAKCEAVAVGGLCPADLGPHFPAALLRHPDGSPRVLHNFEFLGAPIGDAAFSDAHTARRAEQANRLLEALASLEDSQVGLRLLRSCAGFVRLVHSMRCNPPGVQQHALATFDQMVRTCFGGPTGLHLTASQWQQAGRSLAHAGLGLRSTVQHAPAAYLASLRSSLSACAELDSGFSPVEVLTAPGALDALRNLNSQLDGGSQLCLEKALAFNQHALSARLDAACWEKQLAGASPAERASLWSETGLGARAFLAAVPSGPTRMEKATFVAELRVRLGVPDAPTDAWCPRCDGILDRLSHHAGVCVAGGERAQRHYATRKGASRASAIPQSPDDTQSARRRPADVFLPALAGGPAALDFAITAHQRQDTLALASSRAGAAAEAYARQKEAHLHTAQACASQGASFVPMVVETTGHWDVGAARVLRHIATAVAARTGDLADHVHNSMLQELCVVVRSFRARAALRRRSELADA</sequence>
<evidence type="ECO:0000259" key="2">
    <source>
        <dbReference type="PROSITE" id="PS50878"/>
    </source>
</evidence>
<protein>
    <recommendedName>
        <fullName evidence="2">Reverse transcriptase domain-containing protein</fullName>
    </recommendedName>
</protein>
<dbReference type="EMBL" id="CAMXCT010004868">
    <property type="protein sequence ID" value="CAI4010608.1"/>
    <property type="molecule type" value="Genomic_DNA"/>
</dbReference>
<reference evidence="3" key="1">
    <citation type="submission" date="2022-10" db="EMBL/GenBank/DDBJ databases">
        <authorList>
            <person name="Chen Y."/>
            <person name="Dougan E. K."/>
            <person name="Chan C."/>
            <person name="Rhodes N."/>
            <person name="Thang M."/>
        </authorList>
    </citation>
    <scope>NUCLEOTIDE SEQUENCE</scope>
</reference>
<accession>A0A9P1DL31</accession>
<dbReference type="Pfam" id="PF00078">
    <property type="entry name" value="RVT_1"/>
    <property type="match status" value="1"/>
</dbReference>
<feature type="region of interest" description="Disordered" evidence="1">
    <location>
        <begin position="813"/>
        <end position="836"/>
    </location>
</feature>
<dbReference type="EMBL" id="CAMXCT030004868">
    <property type="protein sequence ID" value="CAL4797920.1"/>
    <property type="molecule type" value="Genomic_DNA"/>
</dbReference>
<dbReference type="OrthoDB" id="437505at2759"/>
<dbReference type="EMBL" id="CAMXCT020004868">
    <property type="protein sequence ID" value="CAL1163983.1"/>
    <property type="molecule type" value="Genomic_DNA"/>
</dbReference>
<keyword evidence="5" id="KW-1185">Reference proteome</keyword>
<dbReference type="PROSITE" id="PS50878">
    <property type="entry name" value="RT_POL"/>
    <property type="match status" value="1"/>
</dbReference>
<evidence type="ECO:0000313" key="5">
    <source>
        <dbReference type="Proteomes" id="UP001152797"/>
    </source>
</evidence>
<organism evidence="3">
    <name type="scientific">Cladocopium goreaui</name>
    <dbReference type="NCBI Taxonomy" id="2562237"/>
    <lineage>
        <taxon>Eukaryota</taxon>
        <taxon>Sar</taxon>
        <taxon>Alveolata</taxon>
        <taxon>Dinophyceae</taxon>
        <taxon>Suessiales</taxon>
        <taxon>Symbiodiniaceae</taxon>
        <taxon>Cladocopium</taxon>
    </lineage>
</organism>
<name>A0A9P1DL31_9DINO</name>
<dbReference type="AlphaFoldDB" id="A0A9P1DL31"/>
<feature type="domain" description="Reverse transcriptase" evidence="2">
    <location>
        <begin position="289"/>
        <end position="545"/>
    </location>
</feature>
<reference evidence="4 5" key="2">
    <citation type="submission" date="2024-05" db="EMBL/GenBank/DDBJ databases">
        <authorList>
            <person name="Chen Y."/>
            <person name="Shah S."/>
            <person name="Dougan E. K."/>
            <person name="Thang M."/>
            <person name="Chan C."/>
        </authorList>
    </citation>
    <scope>NUCLEOTIDE SEQUENCE [LARGE SCALE GENOMIC DNA]</scope>
</reference>